<organism evidence="1 2">
    <name type="scientific">Steinernema glaseri</name>
    <dbReference type="NCBI Taxonomy" id="37863"/>
    <lineage>
        <taxon>Eukaryota</taxon>
        <taxon>Metazoa</taxon>
        <taxon>Ecdysozoa</taxon>
        <taxon>Nematoda</taxon>
        <taxon>Chromadorea</taxon>
        <taxon>Rhabditida</taxon>
        <taxon>Tylenchina</taxon>
        <taxon>Panagrolaimomorpha</taxon>
        <taxon>Strongyloidoidea</taxon>
        <taxon>Steinernematidae</taxon>
        <taxon>Steinernema</taxon>
    </lineage>
</organism>
<protein>
    <submittedName>
        <fullName evidence="2">Cytochrome P450</fullName>
    </submittedName>
</protein>
<accession>A0A1I7ZV56</accession>
<dbReference type="WBParaSite" id="L893_g30217.t1">
    <property type="protein sequence ID" value="L893_g30217.t1"/>
    <property type="gene ID" value="L893_g30217"/>
</dbReference>
<proteinExistence type="predicted"/>
<sequence length="55" mass="6254">HPEFGYQVVSEDTIHSLGESESRISLRNAKVDPEITKELNSKDLKSCWMKNIGVH</sequence>
<name>A0A1I7ZV56_9BILA</name>
<keyword evidence="1" id="KW-1185">Reference proteome</keyword>
<evidence type="ECO:0000313" key="2">
    <source>
        <dbReference type="WBParaSite" id="L893_g30217.t1"/>
    </source>
</evidence>
<evidence type="ECO:0000313" key="1">
    <source>
        <dbReference type="Proteomes" id="UP000095287"/>
    </source>
</evidence>
<dbReference type="AlphaFoldDB" id="A0A1I7ZV56"/>
<dbReference type="Proteomes" id="UP000095287">
    <property type="component" value="Unplaced"/>
</dbReference>
<reference evidence="2" key="1">
    <citation type="submission" date="2016-11" db="UniProtKB">
        <authorList>
            <consortium name="WormBaseParasite"/>
        </authorList>
    </citation>
    <scope>IDENTIFICATION</scope>
</reference>